<dbReference type="Proteomes" id="UP000322214">
    <property type="component" value="Chromosome"/>
</dbReference>
<keyword evidence="2" id="KW-0732">Signal</keyword>
<dbReference type="InterPro" id="IPR006626">
    <property type="entry name" value="PbH1"/>
</dbReference>
<feature type="domain" description="DUF1565" evidence="3">
    <location>
        <begin position="44"/>
        <end position="84"/>
    </location>
</feature>
<reference evidence="5 6" key="1">
    <citation type="submission" date="2019-08" db="EMBL/GenBank/DDBJ databases">
        <title>Deep-cultivation of Planctomycetes and their phenomic and genomic characterization uncovers novel biology.</title>
        <authorList>
            <person name="Wiegand S."/>
            <person name="Jogler M."/>
            <person name="Boedeker C."/>
            <person name="Pinto D."/>
            <person name="Vollmers J."/>
            <person name="Rivas-Marin E."/>
            <person name="Kohn T."/>
            <person name="Peeters S.H."/>
            <person name="Heuer A."/>
            <person name="Rast P."/>
            <person name="Oberbeckmann S."/>
            <person name="Bunk B."/>
            <person name="Jeske O."/>
            <person name="Meyerdierks A."/>
            <person name="Storesund J.E."/>
            <person name="Kallscheuer N."/>
            <person name="Luecker S."/>
            <person name="Lage O.M."/>
            <person name="Pohl T."/>
            <person name="Merkel B.J."/>
            <person name="Hornburger P."/>
            <person name="Mueller R.-W."/>
            <person name="Bruemmer F."/>
            <person name="Labrenz M."/>
            <person name="Spormann A.M."/>
            <person name="Op den Camp H."/>
            <person name="Overmann J."/>
            <person name="Amann R."/>
            <person name="Jetten M.S.M."/>
            <person name="Mascher T."/>
            <person name="Medema M.H."/>
            <person name="Devos D.P."/>
            <person name="Kaster A.-K."/>
            <person name="Ovreas L."/>
            <person name="Rohde M."/>
            <person name="Galperin M.Y."/>
            <person name="Jogler C."/>
        </authorList>
    </citation>
    <scope>NUCLEOTIDE SEQUENCE [LARGE SCALE GENOMIC DNA]</scope>
    <source>
        <strain evidence="5 6">FC18</strain>
    </source>
</reference>
<dbReference type="InterPro" id="IPR018247">
    <property type="entry name" value="EF_Hand_1_Ca_BS"/>
</dbReference>
<dbReference type="InterPro" id="IPR011050">
    <property type="entry name" value="Pectin_lyase_fold/virulence"/>
</dbReference>
<gene>
    <name evidence="5" type="ORF">MFFC18_26140</name>
</gene>
<dbReference type="InterPro" id="IPR039448">
    <property type="entry name" value="Beta_helix"/>
</dbReference>
<sequence>MSLPPSRRRKLARFAARKRAARKPFQFAALEPRNLLASLYVSPSGDDANVGSIDQPFQTINAAIQLAQPGDQVLIREGTYRETIQSVRSGDAANPITIQSYNGEEVVVSASEIVSGPWTETAAGSGIYSTSTSHGLPTNFWSSGSDVSDSNGNLIARVANVDTYSTRTVQSDQSSDVWNFFDQSVTYSVRGASFESVGSFPFPLDQASARFTIMPANVGGWSADDSVNVELFGDGELALRVKNDTPNSWGDRVGTVTDVAITGFDLTLEPGASGFVDYELIAFPTTEVVAVGAWEIDQADWSDGGDGSQSFVQFFFQEGIAPDTDANQVFEFRMDSFEIHSDGGVVLIDHFEDGELATVDSFPSGRDLSLTSGYDQIFVDGVAQYEARHINRNSDDLLQADGATLTVFDDYTINGNSFVGQPDNYFADSRFIGRVGQGWSRQTAVVNSSTSGAITLDSSSVSTWWWPNFASQTSDGGIGNFYGKIDFLDADREWHLQKDASGGDTLFLRVDGGADPTNHLVEQKVRNWTININDHDHIVVSGLTLRGGAVRLDGDNLVFENNEARYLSHFETWEQGHHIDGGFESGGGVVVSGSNNIVRDNEIEQTAGSGVVVNGANHQIVDNHIHDFDYSGTYAAGVVIFGDNHQVNHNTIHDGGRDLIRPTGAGLEIMYNDLARAGRLAHDVGAIYTWGQDGAETSGEKTRIAYNWIHEKGDPTDSISTGVYLDNFSQNFIVDHNVIWDFDKGGFESGIRMNAPSLGLEIYHNTFVGAPADGQVTKTTFSSWPDSSPDSFWTAANHELEFTAYNNLLIVPGTDLDSLFSNFNNGDFRLAASGSAIDPANVTGNRDWSTPDGVTGVPADFNLSFSDGPLAFAYHEAYGNGVVIPGINDGFLGPTPDDGAYESGNSLYWIPGRRHEKASLPSPADEQWSVSLSSDLIYQIGESGVTADIYFGASEASVLGADQASAEFLETQPNSTNMVSLAAHSIQLQAATEYFWRVDTRLSDGTVVAGDVWRFETDTGQDLLVVNNAGATNVTETSAVVGGQIISAPDAVLMDDSFDDGDISTNANGLGSGFYAPAEADSQESDGAWQISDSSGTWTSRSINTKNTFTFSERRMTFNWATDGLTVTDGSNDEDLHLVFQVVSDDAPATVTTGQQWNLGEGGFWISLTAHDQGTRSLINGSLVVGDDSNLESDNANLTTLAYFSFEHSDGAEISAELSLENVINTQRFEYAFSVQSDGELVASGSGETDDSIVATDFLADELLGGVWSGVHVGNRYGGTGSVNIESMTVGEAPEVTARIEYWKAGDDSTFIDLGEQYAEFSTLLTGLESGATYFYRAHASTDSDSATAVGTRSFTTLDLTSPQIESVVLNGGDAQRSMLTEIEVTFSEEMANVDASSFVLTNTTTSETYTPQVSSPLVAGKTVATLTFSGDDIVGGSLPDGEYVLTTVASTTVDPSGNQLDGNKDGLGGDDAIDFFFRLFGDGDGNGQVNVFDLLGLRQAYGIDGNYNAAYDFDTNGVVNVLDLLPFRIRYGTSL</sequence>
<dbReference type="OrthoDB" id="9791852at2"/>
<accession>A0A5B9PJ70</accession>
<evidence type="ECO:0000256" key="2">
    <source>
        <dbReference type="ARBA" id="ARBA00022729"/>
    </source>
</evidence>
<dbReference type="STRING" id="980251.GCA_001642875_02084"/>
<dbReference type="EMBL" id="CP042912">
    <property type="protein sequence ID" value="QEG22731.1"/>
    <property type="molecule type" value="Genomic_DNA"/>
</dbReference>
<dbReference type="Gene3D" id="1.10.1330.10">
    <property type="entry name" value="Dockerin domain"/>
    <property type="match status" value="1"/>
</dbReference>
<feature type="domain" description="Right handed beta helix" evidence="4">
    <location>
        <begin position="532"/>
        <end position="670"/>
    </location>
</feature>
<dbReference type="RefSeq" id="WP_075084512.1">
    <property type="nucleotide sequence ID" value="NZ_CP042912.1"/>
</dbReference>
<evidence type="ECO:0000259" key="3">
    <source>
        <dbReference type="Pfam" id="PF07602"/>
    </source>
</evidence>
<dbReference type="InterPro" id="IPR036439">
    <property type="entry name" value="Dockerin_dom_sf"/>
</dbReference>
<dbReference type="KEGG" id="mff:MFFC18_26140"/>
<evidence type="ECO:0000313" key="5">
    <source>
        <dbReference type="EMBL" id="QEG22731.1"/>
    </source>
</evidence>
<dbReference type="SMART" id="SM00710">
    <property type="entry name" value="PbH1"/>
    <property type="match status" value="7"/>
</dbReference>
<protein>
    <recommendedName>
        <fullName evidence="1">Probable pectate lyase C</fullName>
    </recommendedName>
</protein>
<dbReference type="SUPFAM" id="SSF51126">
    <property type="entry name" value="Pectin lyase-like"/>
    <property type="match status" value="1"/>
</dbReference>
<organism evidence="5 6">
    <name type="scientific">Mariniblastus fucicola</name>
    <dbReference type="NCBI Taxonomy" id="980251"/>
    <lineage>
        <taxon>Bacteria</taxon>
        <taxon>Pseudomonadati</taxon>
        <taxon>Planctomycetota</taxon>
        <taxon>Planctomycetia</taxon>
        <taxon>Pirellulales</taxon>
        <taxon>Pirellulaceae</taxon>
        <taxon>Mariniblastus</taxon>
    </lineage>
</organism>
<evidence type="ECO:0000259" key="4">
    <source>
        <dbReference type="Pfam" id="PF13229"/>
    </source>
</evidence>
<dbReference type="PANTHER" id="PTHR36453">
    <property type="entry name" value="SECRETED PROTEIN-RELATED"/>
    <property type="match status" value="1"/>
</dbReference>
<dbReference type="PANTHER" id="PTHR36453:SF1">
    <property type="entry name" value="RIGHT HANDED BETA HELIX DOMAIN-CONTAINING PROTEIN"/>
    <property type="match status" value="1"/>
</dbReference>
<dbReference type="PROSITE" id="PS00018">
    <property type="entry name" value="EF_HAND_1"/>
    <property type="match status" value="1"/>
</dbReference>
<dbReference type="Pfam" id="PF07602">
    <property type="entry name" value="DUF1565"/>
    <property type="match status" value="1"/>
</dbReference>
<dbReference type="Pfam" id="PF13229">
    <property type="entry name" value="Beta_helix"/>
    <property type="match status" value="1"/>
</dbReference>
<dbReference type="InterPro" id="IPR011459">
    <property type="entry name" value="DUF1565"/>
</dbReference>
<keyword evidence="6" id="KW-1185">Reference proteome</keyword>
<name>A0A5B9PJ70_9BACT</name>
<proteinExistence type="predicted"/>
<dbReference type="InterPro" id="IPR012334">
    <property type="entry name" value="Pectin_lyas_fold"/>
</dbReference>
<dbReference type="GO" id="GO:0000272">
    <property type="term" value="P:polysaccharide catabolic process"/>
    <property type="evidence" value="ECO:0007669"/>
    <property type="project" value="InterPro"/>
</dbReference>
<dbReference type="Gene3D" id="2.160.20.10">
    <property type="entry name" value="Single-stranded right-handed beta-helix, Pectin lyase-like"/>
    <property type="match status" value="2"/>
</dbReference>
<dbReference type="InterPro" id="IPR014755">
    <property type="entry name" value="Cu-Rt/internalin_Ig-like"/>
</dbReference>
<dbReference type="Gene3D" id="2.60.40.1220">
    <property type="match status" value="1"/>
</dbReference>
<evidence type="ECO:0000256" key="1">
    <source>
        <dbReference type="ARBA" id="ARBA00016512"/>
    </source>
</evidence>
<dbReference type="SUPFAM" id="SSF63446">
    <property type="entry name" value="Type I dockerin domain"/>
    <property type="match status" value="1"/>
</dbReference>
<evidence type="ECO:0000313" key="6">
    <source>
        <dbReference type="Proteomes" id="UP000322214"/>
    </source>
</evidence>